<gene>
    <name evidence="2" type="ORF">SAMN05444170_4762</name>
</gene>
<name>A0A1M7UFB9_9BRAD</name>
<dbReference type="Proteomes" id="UP000184096">
    <property type="component" value="Chromosome I"/>
</dbReference>
<dbReference type="EMBL" id="LT670849">
    <property type="protein sequence ID" value="SHN81547.1"/>
    <property type="molecule type" value="Genomic_DNA"/>
</dbReference>
<sequence>MTDWRDSMVDRPTEEGAYTAGWTVSGLAVLGAIVAIWVFGI</sequence>
<evidence type="ECO:0000256" key="1">
    <source>
        <dbReference type="SAM" id="Phobius"/>
    </source>
</evidence>
<dbReference type="RefSeq" id="WP_276328142.1">
    <property type="nucleotide sequence ID" value="NZ_LT670849.1"/>
</dbReference>
<proteinExistence type="predicted"/>
<protein>
    <submittedName>
        <fullName evidence="2">Uncharacterized protein</fullName>
    </submittedName>
</protein>
<dbReference type="AlphaFoldDB" id="A0A1M7UFB9"/>
<keyword evidence="1" id="KW-1133">Transmembrane helix</keyword>
<accession>A0A1M7UFB9</accession>
<evidence type="ECO:0000313" key="3">
    <source>
        <dbReference type="Proteomes" id="UP000184096"/>
    </source>
</evidence>
<evidence type="ECO:0000313" key="2">
    <source>
        <dbReference type="EMBL" id="SHN81547.1"/>
    </source>
</evidence>
<keyword evidence="3" id="KW-1185">Reference proteome</keyword>
<keyword evidence="1" id="KW-0472">Membrane</keyword>
<reference evidence="3" key="1">
    <citation type="submission" date="2016-11" db="EMBL/GenBank/DDBJ databases">
        <authorList>
            <person name="Varghese N."/>
            <person name="Submissions S."/>
        </authorList>
    </citation>
    <scope>NUCLEOTIDE SEQUENCE [LARGE SCALE GENOMIC DNA]</scope>
    <source>
        <strain evidence="3">GAS401</strain>
    </source>
</reference>
<keyword evidence="1" id="KW-0812">Transmembrane</keyword>
<feature type="transmembrane region" description="Helical" evidence="1">
    <location>
        <begin position="20"/>
        <end position="40"/>
    </location>
</feature>
<organism evidence="2 3">
    <name type="scientific">Bradyrhizobium erythrophlei</name>
    <dbReference type="NCBI Taxonomy" id="1437360"/>
    <lineage>
        <taxon>Bacteria</taxon>
        <taxon>Pseudomonadati</taxon>
        <taxon>Pseudomonadota</taxon>
        <taxon>Alphaproteobacteria</taxon>
        <taxon>Hyphomicrobiales</taxon>
        <taxon>Nitrobacteraceae</taxon>
        <taxon>Bradyrhizobium</taxon>
    </lineage>
</organism>